<evidence type="ECO:0008006" key="3">
    <source>
        <dbReference type="Google" id="ProtNLM"/>
    </source>
</evidence>
<organism evidence="1 2">
    <name type="scientific">Eikenella corrodens</name>
    <dbReference type="NCBI Taxonomy" id="539"/>
    <lineage>
        <taxon>Bacteria</taxon>
        <taxon>Pseudomonadati</taxon>
        <taxon>Pseudomonadota</taxon>
        <taxon>Betaproteobacteria</taxon>
        <taxon>Neisseriales</taxon>
        <taxon>Neisseriaceae</taxon>
        <taxon>Eikenella</taxon>
    </lineage>
</organism>
<comment type="caution">
    <text evidence="1">The sequence shown here is derived from an EMBL/GenBank/DDBJ whole genome shotgun (WGS) entry which is preliminary data.</text>
</comment>
<dbReference type="Proteomes" id="UP000078003">
    <property type="component" value="Unassembled WGS sequence"/>
</dbReference>
<gene>
    <name evidence="1" type="ORF">A7P85_06980</name>
</gene>
<dbReference type="AlphaFoldDB" id="A0A1A9RD11"/>
<dbReference type="EMBL" id="LXSF01000007">
    <property type="protein sequence ID" value="OAM16150.1"/>
    <property type="molecule type" value="Genomic_DNA"/>
</dbReference>
<protein>
    <recommendedName>
        <fullName evidence="3">DUF695 domain-containing protein</fullName>
    </recommendedName>
</protein>
<accession>A0A1A9RD11</accession>
<sequence>MDDFLKRRQEARQRAAAFWQSWQWEQPWQAGGGCVALVNSGNYLLHHYFPGVFLQVVSDYAVDADAKFQVAFSSGGRLEPMADAVLLAEAAPPGLPFGVQALLRRCRADELPQRTAGFGQTQLCGSQFQVACSPGKDGLVHLQVFVNDNPAGTDADDRRLAVWLLLAQALGQWDLNVKTGCVELVEQPPPGALPMAELPEAFDKLWRARMGHNGVYPGGEAEFRVYGAENDDGEPARILVRNESAASLLGRADLAWCLSVRCEVYDDLSQALAQELAHEFSGCVGQHEQGILTAMLADAEKGEYTAFAMVAEPEGLWEKVREITARYERLDARVNCVFDPSWRHYRLQG</sequence>
<reference evidence="2" key="1">
    <citation type="submission" date="2016-05" db="EMBL/GenBank/DDBJ databases">
        <title>Draft genome of Corynebacterium afermentans subsp. afermentans LCDC 88199T.</title>
        <authorList>
            <person name="Bernier A.-M."/>
            <person name="Bernard K."/>
        </authorList>
    </citation>
    <scope>NUCLEOTIDE SEQUENCE [LARGE SCALE GENOMIC DNA]</scope>
    <source>
        <strain evidence="2">NML01-0328</strain>
    </source>
</reference>
<proteinExistence type="predicted"/>
<dbReference type="RefSeq" id="WP_064104513.1">
    <property type="nucleotide sequence ID" value="NZ_LXSF01000007.1"/>
</dbReference>
<evidence type="ECO:0000313" key="2">
    <source>
        <dbReference type="Proteomes" id="UP000078003"/>
    </source>
</evidence>
<name>A0A1A9RD11_EIKCO</name>
<evidence type="ECO:0000313" key="1">
    <source>
        <dbReference type="EMBL" id="OAM16150.1"/>
    </source>
</evidence>